<dbReference type="SUPFAM" id="SSF52540">
    <property type="entry name" value="P-loop containing nucleoside triphosphate hydrolases"/>
    <property type="match status" value="1"/>
</dbReference>
<dbReference type="Gene3D" id="3.40.50.300">
    <property type="entry name" value="P-loop containing nucleotide triphosphate hydrolases"/>
    <property type="match status" value="1"/>
</dbReference>
<dbReference type="EMBL" id="RBNI01001121">
    <property type="protein sequence ID" value="RUP50862.1"/>
    <property type="molecule type" value="Genomic_DNA"/>
</dbReference>
<dbReference type="Proteomes" id="UP000268093">
    <property type="component" value="Unassembled WGS sequence"/>
</dbReference>
<organism evidence="1 2">
    <name type="scientific">Jimgerdemannia flammicorona</name>
    <dbReference type="NCBI Taxonomy" id="994334"/>
    <lineage>
        <taxon>Eukaryota</taxon>
        <taxon>Fungi</taxon>
        <taxon>Fungi incertae sedis</taxon>
        <taxon>Mucoromycota</taxon>
        <taxon>Mucoromycotina</taxon>
        <taxon>Endogonomycetes</taxon>
        <taxon>Endogonales</taxon>
        <taxon>Endogonaceae</taxon>
        <taxon>Jimgerdemannia</taxon>
    </lineage>
</organism>
<comment type="caution">
    <text evidence="1">The sequence shown here is derived from an EMBL/GenBank/DDBJ whole genome shotgun (WGS) entry which is preliminary data.</text>
</comment>
<keyword evidence="2" id="KW-1185">Reference proteome</keyword>
<dbReference type="InterPro" id="IPR027417">
    <property type="entry name" value="P-loop_NTPase"/>
</dbReference>
<gene>
    <name evidence="1" type="ORF">BC936DRAFT_137318</name>
</gene>
<dbReference type="AlphaFoldDB" id="A0A433DJ26"/>
<sequence>MLNDKTFAPAPYAAFHAFRNDLNAGDEIVVPKIGQSPKHFGEYFHQRKLLITEQMLSVWQEISVDRENSLKRVLSGPMGVGKSYLALFLAAKAYAERWPVLYIADAAELDQDTSENTAKVICKYFLALNKDILTAAELELLVQGANVSTPIANAAAGTILGELLKQVDRKTLLVVDEHGALFKDYPVPTRLPILAPLKILTWWGEYYNGVRVILTGTAHAKFERVHMENGQMSFWVIFVGPLSDNVFDKLLDMHSLLKMASVKEEIKKVTNCVPRELIYLDAYFRHYPPNDPVFTDVNVFKDIVSDFLKNRTDQLLGIAQTYYNNLEDNEKIRYRRALASMFLPSNTRVEFEWKFLDLGLVYRFKDPLHHTHYLPLCPSAQKALLEMYLTFDLPQNVENQLRIGKLNGDQFESALFNRLLCRPNTVTLLNATDLNNRSIAPVKIEFEDYGMIKPRFLSLGRGYDKVLGRGFERYPRFDYMLGPMFIQVSISDFTTHNSKESADIKNAFARPMRTLAGLTDEQIAGRNQIEMYLDEMFGRGHIADIDSTTHQFVVTDINGAPVHGFRIVYIRGSPGAPNHSMKVREFPDVAHVTLEEVKAQLFPGL</sequence>
<proteinExistence type="predicted"/>
<protein>
    <submittedName>
        <fullName evidence="1">Uncharacterized protein</fullName>
    </submittedName>
</protein>
<name>A0A433DJ26_9FUNG</name>
<dbReference type="OrthoDB" id="2303713at2759"/>
<accession>A0A433DJ26</accession>
<evidence type="ECO:0000313" key="2">
    <source>
        <dbReference type="Proteomes" id="UP000268093"/>
    </source>
</evidence>
<evidence type="ECO:0000313" key="1">
    <source>
        <dbReference type="EMBL" id="RUP50862.1"/>
    </source>
</evidence>
<reference evidence="1 2" key="1">
    <citation type="journal article" date="2018" name="New Phytol.">
        <title>Phylogenomics of Endogonaceae and evolution of mycorrhizas within Mucoromycota.</title>
        <authorList>
            <person name="Chang Y."/>
            <person name="Desiro A."/>
            <person name="Na H."/>
            <person name="Sandor L."/>
            <person name="Lipzen A."/>
            <person name="Clum A."/>
            <person name="Barry K."/>
            <person name="Grigoriev I.V."/>
            <person name="Martin F.M."/>
            <person name="Stajich J.E."/>
            <person name="Smith M.E."/>
            <person name="Bonito G."/>
            <person name="Spatafora J.W."/>
        </authorList>
    </citation>
    <scope>NUCLEOTIDE SEQUENCE [LARGE SCALE GENOMIC DNA]</scope>
    <source>
        <strain evidence="1 2">GMNB39</strain>
    </source>
</reference>